<dbReference type="PANTHER" id="PTHR30055:SF226">
    <property type="entry name" value="HTH-TYPE TRANSCRIPTIONAL REGULATOR PKSA"/>
    <property type="match status" value="1"/>
</dbReference>
<dbReference type="PROSITE" id="PS50977">
    <property type="entry name" value="HTH_TETR_2"/>
    <property type="match status" value="1"/>
</dbReference>
<accession>A0A7C9HC58</accession>
<evidence type="ECO:0000259" key="3">
    <source>
        <dbReference type="PROSITE" id="PS50977"/>
    </source>
</evidence>
<dbReference type="Gene3D" id="1.10.357.10">
    <property type="entry name" value="Tetracycline Repressor, domain 2"/>
    <property type="match status" value="1"/>
</dbReference>
<gene>
    <name evidence="4" type="ORF">FH759_14440</name>
</gene>
<protein>
    <submittedName>
        <fullName evidence="4">TetR/AcrR family transcriptional regulator</fullName>
    </submittedName>
</protein>
<dbReference type="SUPFAM" id="SSF46689">
    <property type="entry name" value="Homeodomain-like"/>
    <property type="match status" value="1"/>
</dbReference>
<evidence type="ECO:0000313" key="4">
    <source>
        <dbReference type="EMBL" id="MTJ05871.1"/>
    </source>
</evidence>
<feature type="domain" description="HTH tetR-type" evidence="3">
    <location>
        <begin position="25"/>
        <end position="85"/>
    </location>
</feature>
<dbReference type="PRINTS" id="PR00455">
    <property type="entry name" value="HTHTETR"/>
</dbReference>
<dbReference type="PANTHER" id="PTHR30055">
    <property type="entry name" value="HTH-TYPE TRANSCRIPTIONAL REGULATOR RUTR"/>
    <property type="match status" value="1"/>
</dbReference>
<dbReference type="GO" id="GO:0000976">
    <property type="term" value="F:transcription cis-regulatory region binding"/>
    <property type="evidence" value="ECO:0007669"/>
    <property type="project" value="TreeGrafter"/>
</dbReference>
<dbReference type="EMBL" id="VENJ01000026">
    <property type="protein sequence ID" value="MTJ05871.1"/>
    <property type="molecule type" value="Genomic_DNA"/>
</dbReference>
<evidence type="ECO:0000256" key="2">
    <source>
        <dbReference type="PROSITE-ProRule" id="PRU00335"/>
    </source>
</evidence>
<evidence type="ECO:0000313" key="5">
    <source>
        <dbReference type="Proteomes" id="UP000483078"/>
    </source>
</evidence>
<dbReference type="InterPro" id="IPR009057">
    <property type="entry name" value="Homeodomain-like_sf"/>
</dbReference>
<organism evidence="4 5">
    <name type="scientific">Sediminimonas qiaohouensis</name>
    <dbReference type="NCBI Taxonomy" id="552061"/>
    <lineage>
        <taxon>Bacteria</taxon>
        <taxon>Pseudomonadati</taxon>
        <taxon>Pseudomonadota</taxon>
        <taxon>Alphaproteobacteria</taxon>
        <taxon>Rhodobacterales</taxon>
        <taxon>Roseobacteraceae</taxon>
        <taxon>Sediminimonas</taxon>
    </lineage>
</organism>
<dbReference type="AlphaFoldDB" id="A0A7C9HC58"/>
<name>A0A7C9HC58_9RHOB</name>
<dbReference type="InterPro" id="IPR050109">
    <property type="entry name" value="HTH-type_TetR-like_transc_reg"/>
</dbReference>
<proteinExistence type="predicted"/>
<dbReference type="Proteomes" id="UP000483078">
    <property type="component" value="Unassembled WGS sequence"/>
</dbReference>
<reference evidence="4 5" key="1">
    <citation type="submission" date="2019-06" db="EMBL/GenBank/DDBJ databases">
        <title>Enrichment of Autotrophic Halophilic Microorganisms from Red Sea Brine Pool Using Microbial Electrosynthesis System.</title>
        <authorList>
            <person name="Alqahtani M.F."/>
            <person name="Bajracharya S."/>
            <person name="Katuri K.P."/>
            <person name="Ali M."/>
            <person name="Saikaly P.E."/>
        </authorList>
    </citation>
    <scope>NUCLEOTIDE SEQUENCE [LARGE SCALE GENOMIC DNA]</scope>
    <source>
        <strain evidence="4">MES6</strain>
    </source>
</reference>
<dbReference type="InterPro" id="IPR001647">
    <property type="entry name" value="HTH_TetR"/>
</dbReference>
<comment type="caution">
    <text evidence="4">The sequence shown here is derived from an EMBL/GenBank/DDBJ whole genome shotgun (WGS) entry which is preliminary data.</text>
</comment>
<sequence length="219" mass="24331">MERRRAAPVRIWRNAVSGLRARQKEDRRNRIVAAAKTLFRQQGFEKTTIEGIAEAAGLSGVTVHNYYGTKAGVLLALVIESDKLLIEKLEDSLPATPDSLTDLVLQFAGDVMDHAIANLDKVIWRQVIAAVTTGGVTHLTRGYFKLDQQLAFVLVRRIEQLQQEGKLSAEIDATHLGKALFHLQNARFIQFISSDELSRADIEQRLRNDLAALFAVGTA</sequence>
<evidence type="ECO:0000256" key="1">
    <source>
        <dbReference type="ARBA" id="ARBA00023125"/>
    </source>
</evidence>
<dbReference type="GO" id="GO:0003700">
    <property type="term" value="F:DNA-binding transcription factor activity"/>
    <property type="evidence" value="ECO:0007669"/>
    <property type="project" value="TreeGrafter"/>
</dbReference>
<dbReference type="Pfam" id="PF00440">
    <property type="entry name" value="TetR_N"/>
    <property type="match status" value="1"/>
</dbReference>
<feature type="DNA-binding region" description="H-T-H motif" evidence="2">
    <location>
        <begin position="48"/>
        <end position="67"/>
    </location>
</feature>
<keyword evidence="1 2" id="KW-0238">DNA-binding</keyword>